<dbReference type="SMART" id="SM00248">
    <property type="entry name" value="ANK"/>
    <property type="match status" value="2"/>
</dbReference>
<name>A0AAV0AI38_PHAPC</name>
<reference evidence="9" key="1">
    <citation type="submission" date="2022-06" db="EMBL/GenBank/DDBJ databases">
        <authorList>
            <consortium name="SYNGENTA / RWTH Aachen University"/>
        </authorList>
    </citation>
    <scope>NUCLEOTIDE SEQUENCE</scope>
</reference>
<dbReference type="GO" id="GO:1902495">
    <property type="term" value="C:transmembrane transporter complex"/>
    <property type="evidence" value="ECO:0007669"/>
    <property type="project" value="TreeGrafter"/>
</dbReference>
<dbReference type="PROSITE" id="PS50297">
    <property type="entry name" value="ANK_REP_REGION"/>
    <property type="match status" value="1"/>
</dbReference>
<protein>
    <submittedName>
        <fullName evidence="9">Uncharacterized protein</fullName>
    </submittedName>
</protein>
<keyword evidence="1" id="KW-0813">Transport</keyword>
<sequence length="203" mass="22351">MCANAAKPSPEELEDLILSARYGELNELQEFVKTYGPLALGSHFDENGNGCLHMAAANGNLEVVEYLLSQIEDPNLINMANSPPACNTPLHWAALNNHLLILKVLCSRLSTTQICTLNGRGLSAMSVAMEGLAVKPLETNTIDKNQVEDVNIPIHEQCVNYLVEMMKLGDEEEKVLEPDGQDFLNLKMEKTCLQDNTSPPCLR</sequence>
<evidence type="ECO:0000313" key="9">
    <source>
        <dbReference type="EMBL" id="CAH7668063.1"/>
    </source>
</evidence>
<evidence type="ECO:0000313" key="10">
    <source>
        <dbReference type="Proteomes" id="UP001153365"/>
    </source>
</evidence>
<accession>A0AAV0AI38</accession>
<dbReference type="SUPFAM" id="SSF48403">
    <property type="entry name" value="Ankyrin repeat"/>
    <property type="match status" value="1"/>
</dbReference>
<dbReference type="GO" id="GO:0022857">
    <property type="term" value="F:transmembrane transporter activity"/>
    <property type="evidence" value="ECO:0007669"/>
    <property type="project" value="TreeGrafter"/>
</dbReference>
<keyword evidence="4 8" id="KW-0040">ANK repeat</keyword>
<evidence type="ECO:0000256" key="7">
    <source>
        <dbReference type="ARBA" id="ARBA00023303"/>
    </source>
</evidence>
<evidence type="ECO:0000256" key="8">
    <source>
        <dbReference type="PROSITE-ProRule" id="PRU00023"/>
    </source>
</evidence>
<dbReference type="AlphaFoldDB" id="A0AAV0AI38"/>
<keyword evidence="7" id="KW-0407">Ion channel</keyword>
<keyword evidence="3" id="KW-0677">Repeat</keyword>
<evidence type="ECO:0000256" key="4">
    <source>
        <dbReference type="ARBA" id="ARBA00023043"/>
    </source>
</evidence>
<dbReference type="InterPro" id="IPR052076">
    <property type="entry name" value="TRP_cation_channel"/>
</dbReference>
<dbReference type="InterPro" id="IPR036770">
    <property type="entry name" value="Ankyrin_rpt-contain_sf"/>
</dbReference>
<proteinExistence type="predicted"/>
<evidence type="ECO:0000256" key="5">
    <source>
        <dbReference type="ARBA" id="ARBA00023065"/>
    </source>
</evidence>
<feature type="repeat" description="ANK" evidence="8">
    <location>
        <begin position="47"/>
        <end position="79"/>
    </location>
</feature>
<dbReference type="PROSITE" id="PS50088">
    <property type="entry name" value="ANK_REPEAT"/>
    <property type="match status" value="1"/>
</dbReference>
<keyword evidence="5" id="KW-0406">Ion transport</keyword>
<gene>
    <name evidence="9" type="ORF">PPACK8108_LOCUS2532</name>
</gene>
<evidence type="ECO:0000256" key="3">
    <source>
        <dbReference type="ARBA" id="ARBA00022737"/>
    </source>
</evidence>
<evidence type="ECO:0000256" key="2">
    <source>
        <dbReference type="ARBA" id="ARBA00022606"/>
    </source>
</evidence>
<keyword evidence="6" id="KW-0325">Glycoprotein</keyword>
<dbReference type="PANTHER" id="PTHR47143">
    <property type="entry name" value="TRANSIENT RECEPTOR POTENTIAL CATION CHANNEL PROTEIN PAINLESS"/>
    <property type="match status" value="1"/>
</dbReference>
<evidence type="ECO:0000256" key="6">
    <source>
        <dbReference type="ARBA" id="ARBA00023180"/>
    </source>
</evidence>
<dbReference type="GO" id="GO:0034220">
    <property type="term" value="P:monoatomic ion transmembrane transport"/>
    <property type="evidence" value="ECO:0007669"/>
    <property type="project" value="UniProtKB-KW"/>
</dbReference>
<organism evidence="9 10">
    <name type="scientific">Phakopsora pachyrhizi</name>
    <name type="common">Asian soybean rust disease fungus</name>
    <dbReference type="NCBI Taxonomy" id="170000"/>
    <lineage>
        <taxon>Eukaryota</taxon>
        <taxon>Fungi</taxon>
        <taxon>Dikarya</taxon>
        <taxon>Basidiomycota</taxon>
        <taxon>Pucciniomycotina</taxon>
        <taxon>Pucciniomycetes</taxon>
        <taxon>Pucciniales</taxon>
        <taxon>Phakopsoraceae</taxon>
        <taxon>Phakopsora</taxon>
    </lineage>
</organism>
<evidence type="ECO:0000256" key="1">
    <source>
        <dbReference type="ARBA" id="ARBA00022448"/>
    </source>
</evidence>
<dbReference type="Gene3D" id="1.25.40.20">
    <property type="entry name" value="Ankyrin repeat-containing domain"/>
    <property type="match status" value="1"/>
</dbReference>
<comment type="caution">
    <text evidence="9">The sequence shown here is derived from an EMBL/GenBank/DDBJ whole genome shotgun (WGS) entry which is preliminary data.</text>
</comment>
<dbReference type="Proteomes" id="UP001153365">
    <property type="component" value="Unassembled WGS sequence"/>
</dbReference>
<dbReference type="EMBL" id="CALTRL010000430">
    <property type="protein sequence ID" value="CAH7668063.1"/>
    <property type="molecule type" value="Genomic_DNA"/>
</dbReference>
<keyword evidence="2" id="KW-0716">Sensory transduction</keyword>
<keyword evidence="10" id="KW-1185">Reference proteome</keyword>
<dbReference type="PANTHER" id="PTHR47143:SF1">
    <property type="entry name" value="ION_TRANS DOMAIN-CONTAINING PROTEIN"/>
    <property type="match status" value="1"/>
</dbReference>
<dbReference type="Pfam" id="PF00023">
    <property type="entry name" value="Ank"/>
    <property type="match status" value="2"/>
</dbReference>
<dbReference type="InterPro" id="IPR002110">
    <property type="entry name" value="Ankyrin_rpt"/>
</dbReference>